<evidence type="ECO:0000313" key="10">
    <source>
        <dbReference type="EMBL" id="RKP39982.1"/>
    </source>
</evidence>
<keyword evidence="5" id="KW-0067">ATP-binding</keyword>
<dbReference type="InterPro" id="IPR027417">
    <property type="entry name" value="P-loop_NTPase"/>
</dbReference>
<gene>
    <name evidence="10" type="ORF">BJ085DRAFT_11514</name>
</gene>
<dbReference type="GO" id="GO:0033314">
    <property type="term" value="P:mitotic DNA replication checkpoint signaling"/>
    <property type="evidence" value="ECO:0007669"/>
    <property type="project" value="TreeGrafter"/>
</dbReference>
<evidence type="ECO:0000256" key="3">
    <source>
        <dbReference type="ARBA" id="ARBA00022741"/>
    </source>
</evidence>
<dbReference type="Pfam" id="PF25812">
    <property type="entry name" value="RAD24_helical"/>
    <property type="match status" value="1"/>
</dbReference>
<dbReference type="SUPFAM" id="SSF52540">
    <property type="entry name" value="P-loop containing nucleoside triphosphate hydrolases"/>
    <property type="match status" value="1"/>
</dbReference>
<dbReference type="EMBL" id="ML002232">
    <property type="protein sequence ID" value="RKP39982.1"/>
    <property type="molecule type" value="Genomic_DNA"/>
</dbReference>
<dbReference type="PANTHER" id="PTHR12172:SF0">
    <property type="entry name" value="CELL CYCLE CHECKPOINT PROTEIN RAD17"/>
    <property type="match status" value="1"/>
</dbReference>
<evidence type="ECO:0000259" key="9">
    <source>
        <dbReference type="Pfam" id="PF25812"/>
    </source>
</evidence>
<organism evidence="10 11">
    <name type="scientific">Dimargaris cristalligena</name>
    <dbReference type="NCBI Taxonomy" id="215637"/>
    <lineage>
        <taxon>Eukaryota</taxon>
        <taxon>Fungi</taxon>
        <taxon>Fungi incertae sedis</taxon>
        <taxon>Zoopagomycota</taxon>
        <taxon>Kickxellomycotina</taxon>
        <taxon>Dimargaritomycetes</taxon>
        <taxon>Dimargaritales</taxon>
        <taxon>Dimargaritaceae</taxon>
        <taxon>Dimargaris</taxon>
    </lineage>
</organism>
<feature type="region of interest" description="Disordered" evidence="8">
    <location>
        <begin position="288"/>
        <end position="316"/>
    </location>
</feature>
<sequence length="395" mass="43662">LWVDKYAPQDVTDLAVHKRKILEVQNWLQGALVELRASGTRPWLKRILILTGPPGVGKTTTLRLVAKQLDIPISEWINPVHLAQDINDTSYATGEARKFELFIRKADRYTPLAMATPTATIATPIATPPEPPNQQLVVIEDFPNLTQPATKRVFEDCLRHYTAPRPLRAFPLVLIISECISRHSLLEEASGGPAGRNGRSFGEALENFRQVIPRDVLDSPLVTRINFNPIAPTLLTKALKRIWSLECHCHPWSQNRRPLLNESAVLPMVVAECHGDIRNALNTLQLTSRTLPSSPVPGSAGSSRSRPGRPSGGRESSFDLFHAMGKVLYNKRRPTSPGSDARPETPAEAILEHVPVDYDLFVLFLHQNYLAFTGDIDDAALASERLSDADGLVVG</sequence>
<name>A0A4Q0A3J0_9FUNG</name>
<evidence type="ECO:0000256" key="5">
    <source>
        <dbReference type="ARBA" id="ARBA00022840"/>
    </source>
</evidence>
<evidence type="ECO:0000313" key="11">
    <source>
        <dbReference type="Proteomes" id="UP000268162"/>
    </source>
</evidence>
<dbReference type="PANTHER" id="PTHR12172">
    <property type="entry name" value="CELL CYCLE CHECKPOINT PROTEIN RAD17"/>
    <property type="match status" value="1"/>
</dbReference>
<dbReference type="GO" id="GO:0000077">
    <property type="term" value="P:DNA damage checkpoint signaling"/>
    <property type="evidence" value="ECO:0007669"/>
    <property type="project" value="TreeGrafter"/>
</dbReference>
<feature type="non-terminal residue" evidence="10">
    <location>
        <position position="395"/>
    </location>
</feature>
<dbReference type="InterPro" id="IPR004582">
    <property type="entry name" value="Checkpoint_prot_Rad17_Rad24"/>
</dbReference>
<evidence type="ECO:0000256" key="1">
    <source>
        <dbReference type="ARBA" id="ARBA00004123"/>
    </source>
</evidence>
<dbReference type="AlphaFoldDB" id="A0A4Q0A3J0"/>
<keyword evidence="6" id="KW-0539">Nucleus</keyword>
<evidence type="ECO:0000256" key="4">
    <source>
        <dbReference type="ARBA" id="ARBA00022763"/>
    </source>
</evidence>
<comment type="similarity">
    <text evidence="2">Belongs to the rad17/RAD24 family.</text>
</comment>
<keyword evidence="3" id="KW-0547">Nucleotide-binding</keyword>
<evidence type="ECO:0000256" key="2">
    <source>
        <dbReference type="ARBA" id="ARBA00006168"/>
    </source>
</evidence>
<keyword evidence="4" id="KW-0227">DNA damage</keyword>
<dbReference type="Gene3D" id="3.40.50.300">
    <property type="entry name" value="P-loop containing nucleotide triphosphate hydrolases"/>
    <property type="match status" value="1"/>
</dbReference>
<dbReference type="GO" id="GO:0003689">
    <property type="term" value="F:DNA clamp loader activity"/>
    <property type="evidence" value="ECO:0007669"/>
    <property type="project" value="TreeGrafter"/>
</dbReference>
<feature type="non-terminal residue" evidence="10">
    <location>
        <position position="1"/>
    </location>
</feature>
<dbReference type="GO" id="GO:0005634">
    <property type="term" value="C:nucleus"/>
    <property type="evidence" value="ECO:0007669"/>
    <property type="project" value="UniProtKB-SubCell"/>
</dbReference>
<keyword evidence="7" id="KW-0131">Cell cycle</keyword>
<dbReference type="InterPro" id="IPR057927">
    <property type="entry name" value="RAD24-like_helical"/>
</dbReference>
<dbReference type="Proteomes" id="UP000268162">
    <property type="component" value="Unassembled WGS sequence"/>
</dbReference>
<protein>
    <submittedName>
        <fullName evidence="10">Rad17 cell cycle checkpoint protein-domain-containing protein</fullName>
    </submittedName>
</protein>
<evidence type="ECO:0000256" key="6">
    <source>
        <dbReference type="ARBA" id="ARBA00023242"/>
    </source>
</evidence>
<proteinExistence type="inferred from homology"/>
<keyword evidence="11" id="KW-1185">Reference proteome</keyword>
<dbReference type="Pfam" id="PF03215">
    <property type="entry name" value="Rad17"/>
    <property type="match status" value="1"/>
</dbReference>
<feature type="compositionally biased region" description="Low complexity" evidence="8">
    <location>
        <begin position="292"/>
        <end position="315"/>
    </location>
</feature>
<dbReference type="GO" id="GO:0003682">
    <property type="term" value="F:chromatin binding"/>
    <property type="evidence" value="ECO:0007669"/>
    <property type="project" value="TreeGrafter"/>
</dbReference>
<evidence type="ECO:0000256" key="8">
    <source>
        <dbReference type="SAM" id="MobiDB-lite"/>
    </source>
</evidence>
<evidence type="ECO:0000256" key="7">
    <source>
        <dbReference type="ARBA" id="ARBA00023306"/>
    </source>
</evidence>
<accession>A0A4Q0A3J0</accession>
<feature type="domain" description="Checkpoint protein RAD24-like helical bundle" evidence="9">
    <location>
        <begin position="315"/>
        <end position="391"/>
    </location>
</feature>
<dbReference type="GO" id="GO:0005524">
    <property type="term" value="F:ATP binding"/>
    <property type="evidence" value="ECO:0007669"/>
    <property type="project" value="UniProtKB-KW"/>
</dbReference>
<comment type="subcellular location">
    <subcellularLocation>
        <location evidence="1">Nucleus</location>
    </subcellularLocation>
</comment>
<dbReference type="STRING" id="215637.A0A4Q0A3J0"/>
<reference evidence="11" key="1">
    <citation type="journal article" date="2018" name="Nat. Microbiol.">
        <title>Leveraging single-cell genomics to expand the fungal tree of life.</title>
        <authorList>
            <person name="Ahrendt S.R."/>
            <person name="Quandt C.A."/>
            <person name="Ciobanu D."/>
            <person name="Clum A."/>
            <person name="Salamov A."/>
            <person name="Andreopoulos B."/>
            <person name="Cheng J.F."/>
            <person name="Woyke T."/>
            <person name="Pelin A."/>
            <person name="Henrissat B."/>
            <person name="Reynolds N.K."/>
            <person name="Benny G.L."/>
            <person name="Smith M.E."/>
            <person name="James T.Y."/>
            <person name="Grigoriev I.V."/>
        </authorList>
    </citation>
    <scope>NUCLEOTIDE SEQUENCE [LARGE SCALE GENOMIC DNA]</scope>
    <source>
        <strain evidence="11">RSA 468</strain>
    </source>
</reference>
<dbReference type="GO" id="GO:0006281">
    <property type="term" value="P:DNA repair"/>
    <property type="evidence" value="ECO:0007669"/>
    <property type="project" value="InterPro"/>
</dbReference>